<evidence type="ECO:0000313" key="3">
    <source>
        <dbReference type="Proteomes" id="UP000676336"/>
    </source>
</evidence>
<feature type="compositionally biased region" description="Polar residues" evidence="1">
    <location>
        <begin position="27"/>
        <end position="37"/>
    </location>
</feature>
<accession>A0A8S3JR61</accession>
<evidence type="ECO:0000313" key="2">
    <source>
        <dbReference type="EMBL" id="CAF5221216.1"/>
    </source>
</evidence>
<feature type="region of interest" description="Disordered" evidence="1">
    <location>
        <begin position="27"/>
        <end position="48"/>
    </location>
</feature>
<feature type="non-terminal residue" evidence="2">
    <location>
        <position position="1"/>
    </location>
</feature>
<proteinExistence type="predicted"/>
<evidence type="ECO:0000256" key="1">
    <source>
        <dbReference type="SAM" id="MobiDB-lite"/>
    </source>
</evidence>
<feature type="non-terminal residue" evidence="2">
    <location>
        <position position="116"/>
    </location>
</feature>
<dbReference type="EMBL" id="CAJOBI010351058">
    <property type="protein sequence ID" value="CAF5221216.1"/>
    <property type="molecule type" value="Genomic_DNA"/>
</dbReference>
<comment type="caution">
    <text evidence="2">The sequence shown here is derived from an EMBL/GenBank/DDBJ whole genome shotgun (WGS) entry which is preliminary data.</text>
</comment>
<organism evidence="2 3">
    <name type="scientific">Rotaria magnacalcarata</name>
    <dbReference type="NCBI Taxonomy" id="392030"/>
    <lineage>
        <taxon>Eukaryota</taxon>
        <taxon>Metazoa</taxon>
        <taxon>Spiralia</taxon>
        <taxon>Gnathifera</taxon>
        <taxon>Rotifera</taxon>
        <taxon>Eurotatoria</taxon>
        <taxon>Bdelloidea</taxon>
        <taxon>Philodinida</taxon>
        <taxon>Philodinidae</taxon>
        <taxon>Rotaria</taxon>
    </lineage>
</organism>
<protein>
    <submittedName>
        <fullName evidence="2">Uncharacterized protein</fullName>
    </submittedName>
</protein>
<dbReference type="Proteomes" id="UP000676336">
    <property type="component" value="Unassembled WGS sequence"/>
</dbReference>
<name>A0A8S3JR61_9BILA</name>
<dbReference type="AlphaFoldDB" id="A0A8S3JR61"/>
<sequence length="116" mass="13364">MKLGAQYDVHNDEQLINFAPIEHNHVNDNIPQSNLDDASNHNKDFSQNNPDLTLLGKEFSQEFNLSDDTIQLLPSSFRNKENLLNETVNNQQPMIQFMQMDRTHSLPKTDIENIQG</sequence>
<gene>
    <name evidence="2" type="ORF">SMN809_LOCUS82245</name>
</gene>
<reference evidence="2" key="1">
    <citation type="submission" date="2021-02" db="EMBL/GenBank/DDBJ databases">
        <authorList>
            <person name="Nowell W R."/>
        </authorList>
    </citation>
    <scope>NUCLEOTIDE SEQUENCE</scope>
</reference>